<sequence length="518" mass="57874">MSQDSVSRDIQTELLGKSTRKAGHRKWDKNGVPYPAENSSELMLFDSWNFLFLSNLVQKNVTMHRFDPPPRRVLELGCGNGIWIIEAAKRWTDTEFVGMDLLKGQPDLRREENNLMHLADRITWVQGDILKPLPFASEEFDFVRLGNVGLAIPEDEWQNLFEECARVLVPGGVQEIIEDDLIFPCGRPPEKEKEKEGSKSSSANSQTNQDGSMWTGSLSTLSNSSTVSTYSSDRELVLAPDNASISPHSSNRELITTADPVTTSASTDSASASSSQSPAPKKDARFQDPHDHTKLAEAWHKMLQRRFITSSIISILPFYLSTFFQDIRMMPTVHVLIPPNTKELSENETIPHFTRGQMSDRLSELQLDLNVDGSRWSTDASSKKAKTPSKAATLSTHAAVHLARAVETVRACKAAVLEAYLGEQGHGTSEEASILQEEFATAWANWETDMKERMSLRAKVYQMLAWVDPTCGEHPDWVVWREQAGEVVDSDSSYIGPDNLCRSVRGFVGYKPKNAQRG</sequence>
<feature type="region of interest" description="Disordered" evidence="1">
    <location>
        <begin position="260"/>
        <end position="289"/>
    </location>
</feature>
<organism evidence="3 4">
    <name type="scientific">Postia placenta MAD-698-R-SB12</name>
    <dbReference type="NCBI Taxonomy" id="670580"/>
    <lineage>
        <taxon>Eukaryota</taxon>
        <taxon>Fungi</taxon>
        <taxon>Dikarya</taxon>
        <taxon>Basidiomycota</taxon>
        <taxon>Agaricomycotina</taxon>
        <taxon>Agaricomycetes</taxon>
        <taxon>Polyporales</taxon>
        <taxon>Adustoporiaceae</taxon>
        <taxon>Rhodonia</taxon>
    </lineage>
</organism>
<accession>A0A1X6MN27</accession>
<dbReference type="RefSeq" id="XP_024334569.1">
    <property type="nucleotide sequence ID" value="XM_024477942.1"/>
</dbReference>
<protein>
    <recommendedName>
        <fullName evidence="2">Methyltransferase domain-containing protein</fullName>
    </recommendedName>
</protein>
<feature type="compositionally biased region" description="Basic and acidic residues" evidence="1">
    <location>
        <begin position="188"/>
        <end position="198"/>
    </location>
</feature>
<dbReference type="PANTHER" id="PTHR43591:SF24">
    <property type="entry name" value="2-METHOXY-6-POLYPRENYL-1,4-BENZOQUINOL METHYLASE, MITOCHONDRIAL"/>
    <property type="match status" value="1"/>
</dbReference>
<proteinExistence type="predicted"/>
<dbReference type="PANTHER" id="PTHR43591">
    <property type="entry name" value="METHYLTRANSFERASE"/>
    <property type="match status" value="1"/>
</dbReference>
<feature type="compositionally biased region" description="Basic and acidic residues" evidence="1">
    <location>
        <begin position="280"/>
        <end position="289"/>
    </location>
</feature>
<evidence type="ECO:0000313" key="4">
    <source>
        <dbReference type="Proteomes" id="UP000194127"/>
    </source>
</evidence>
<dbReference type="GO" id="GO:0008168">
    <property type="term" value="F:methyltransferase activity"/>
    <property type="evidence" value="ECO:0007669"/>
    <property type="project" value="TreeGrafter"/>
</dbReference>
<dbReference type="OrthoDB" id="2013972at2759"/>
<dbReference type="InterPro" id="IPR041698">
    <property type="entry name" value="Methyltransf_25"/>
</dbReference>
<feature type="compositionally biased region" description="Polar residues" evidence="1">
    <location>
        <begin position="203"/>
        <end position="214"/>
    </location>
</feature>
<dbReference type="STRING" id="670580.A0A1X6MN27"/>
<dbReference type="InterPro" id="IPR029063">
    <property type="entry name" value="SAM-dependent_MTases_sf"/>
</dbReference>
<dbReference type="Gene3D" id="3.40.50.150">
    <property type="entry name" value="Vaccinia Virus protein VP39"/>
    <property type="match status" value="1"/>
</dbReference>
<evidence type="ECO:0000256" key="1">
    <source>
        <dbReference type="SAM" id="MobiDB-lite"/>
    </source>
</evidence>
<name>A0A1X6MN27_9APHY</name>
<feature type="compositionally biased region" description="Low complexity" evidence="1">
    <location>
        <begin position="260"/>
        <end position="279"/>
    </location>
</feature>
<keyword evidence="4" id="KW-1185">Reference proteome</keyword>
<dbReference type="EMBL" id="KZ110607">
    <property type="protein sequence ID" value="OSX57775.1"/>
    <property type="molecule type" value="Genomic_DNA"/>
</dbReference>
<dbReference type="Proteomes" id="UP000194127">
    <property type="component" value="Unassembled WGS sequence"/>
</dbReference>
<dbReference type="Pfam" id="PF13649">
    <property type="entry name" value="Methyltransf_25"/>
    <property type="match status" value="1"/>
</dbReference>
<dbReference type="CDD" id="cd02440">
    <property type="entry name" value="AdoMet_MTases"/>
    <property type="match status" value="1"/>
</dbReference>
<evidence type="ECO:0000259" key="2">
    <source>
        <dbReference type="Pfam" id="PF13649"/>
    </source>
</evidence>
<feature type="region of interest" description="Disordered" evidence="1">
    <location>
        <begin position="180"/>
        <end position="226"/>
    </location>
</feature>
<dbReference type="SUPFAM" id="SSF53335">
    <property type="entry name" value="S-adenosyl-L-methionine-dependent methyltransferases"/>
    <property type="match status" value="1"/>
</dbReference>
<evidence type="ECO:0000313" key="3">
    <source>
        <dbReference type="EMBL" id="OSX57775.1"/>
    </source>
</evidence>
<feature type="domain" description="Methyltransferase" evidence="2">
    <location>
        <begin position="73"/>
        <end position="172"/>
    </location>
</feature>
<gene>
    <name evidence="3" type="ORF">POSPLADRAFT_1041619</name>
</gene>
<feature type="compositionally biased region" description="Low complexity" evidence="1">
    <location>
        <begin position="215"/>
        <end position="226"/>
    </location>
</feature>
<reference evidence="3 4" key="1">
    <citation type="submission" date="2017-04" db="EMBL/GenBank/DDBJ databases">
        <title>Genome Sequence of the Model Brown-Rot Fungus Postia placenta SB12.</title>
        <authorList>
            <consortium name="DOE Joint Genome Institute"/>
            <person name="Gaskell J."/>
            <person name="Kersten P."/>
            <person name="Larrondo L.F."/>
            <person name="Canessa P."/>
            <person name="Martinez D."/>
            <person name="Hibbett D."/>
            <person name="Schmoll M."/>
            <person name="Kubicek C.P."/>
            <person name="Martinez A.T."/>
            <person name="Yadav J."/>
            <person name="Master E."/>
            <person name="Magnuson J.K."/>
            <person name="James T."/>
            <person name="Yaver D."/>
            <person name="Berka R."/>
            <person name="Labutti K."/>
            <person name="Lipzen A."/>
            <person name="Aerts A."/>
            <person name="Barry K."/>
            <person name="Henrissat B."/>
            <person name="Blanchette R."/>
            <person name="Grigoriev I."/>
            <person name="Cullen D."/>
        </authorList>
    </citation>
    <scope>NUCLEOTIDE SEQUENCE [LARGE SCALE GENOMIC DNA]</scope>
    <source>
        <strain evidence="3 4">MAD-698-R-SB12</strain>
    </source>
</reference>
<dbReference type="AlphaFoldDB" id="A0A1X6MN27"/>
<dbReference type="GeneID" id="36322892"/>